<evidence type="ECO:0000313" key="1">
    <source>
        <dbReference type="EMBL" id="DAD80960.1"/>
    </source>
</evidence>
<proteinExistence type="predicted"/>
<reference evidence="1" key="1">
    <citation type="journal article" date="2021" name="Proc. Natl. Acad. Sci. U.S.A.">
        <title>A Catalog of Tens of Thousands of Viruses from Human Metagenomes Reveals Hidden Associations with Chronic Diseases.</title>
        <authorList>
            <person name="Tisza M.J."/>
            <person name="Buck C.B."/>
        </authorList>
    </citation>
    <scope>NUCLEOTIDE SEQUENCE</scope>
    <source>
        <strain evidence="1">Ct9P15</strain>
    </source>
</reference>
<name>A0A8S5MFI1_9CAUD</name>
<sequence length="35" mass="4243">MVVPNAKPRLDRGFTCAYFLTLRRSCWHRRRYGNT</sequence>
<dbReference type="EMBL" id="BK014892">
    <property type="protein sequence ID" value="DAD80960.1"/>
    <property type="molecule type" value="Genomic_DNA"/>
</dbReference>
<accession>A0A8S5MFI1</accession>
<organism evidence="1">
    <name type="scientific">Podoviridae sp. ct9P15</name>
    <dbReference type="NCBI Taxonomy" id="2826543"/>
    <lineage>
        <taxon>Viruses</taxon>
        <taxon>Duplodnaviria</taxon>
        <taxon>Heunggongvirae</taxon>
        <taxon>Uroviricota</taxon>
        <taxon>Caudoviricetes</taxon>
    </lineage>
</organism>
<protein>
    <submittedName>
        <fullName evidence="1">Uncharacterized protein</fullName>
    </submittedName>
</protein>